<feature type="domain" description="GH16" evidence="3">
    <location>
        <begin position="142"/>
        <end position="315"/>
    </location>
</feature>
<dbReference type="Proteomes" id="UP001295740">
    <property type="component" value="Unassembled WGS sequence"/>
</dbReference>
<dbReference type="Pfam" id="PF00722">
    <property type="entry name" value="Glyco_hydro_16"/>
    <property type="match status" value="1"/>
</dbReference>
<dbReference type="Gene3D" id="2.60.120.200">
    <property type="match status" value="1"/>
</dbReference>
<dbReference type="PANTHER" id="PTHR38121">
    <property type="entry name" value="GH16 DOMAIN-CONTAINING PROTEIN"/>
    <property type="match status" value="1"/>
</dbReference>
<name>A0AAI8VB69_9PEZI</name>
<feature type="compositionally biased region" description="Low complexity" evidence="1">
    <location>
        <begin position="386"/>
        <end position="401"/>
    </location>
</feature>
<dbReference type="InterPro" id="IPR013320">
    <property type="entry name" value="ConA-like_dom_sf"/>
</dbReference>
<dbReference type="CDD" id="cd00413">
    <property type="entry name" value="Glyco_hydrolase_16"/>
    <property type="match status" value="1"/>
</dbReference>
<reference evidence="4" key="1">
    <citation type="submission" date="2023-10" db="EMBL/GenBank/DDBJ databases">
        <authorList>
            <person name="Hackl T."/>
        </authorList>
    </citation>
    <scope>NUCLEOTIDE SEQUENCE</scope>
</reference>
<dbReference type="AlphaFoldDB" id="A0AAI8VB69"/>
<dbReference type="SUPFAM" id="SSF49899">
    <property type="entry name" value="Concanavalin A-like lectins/glucanases"/>
    <property type="match status" value="1"/>
</dbReference>
<feature type="chain" id="PRO_5042576631" evidence="2">
    <location>
        <begin position="27"/>
        <end position="401"/>
    </location>
</feature>
<accession>A0AAI8VB69</accession>
<dbReference type="GO" id="GO:0004553">
    <property type="term" value="F:hydrolase activity, hydrolyzing O-glycosyl compounds"/>
    <property type="evidence" value="ECO:0007669"/>
    <property type="project" value="InterPro"/>
</dbReference>
<evidence type="ECO:0000313" key="5">
    <source>
        <dbReference type="Proteomes" id="UP001295740"/>
    </source>
</evidence>
<evidence type="ECO:0000256" key="2">
    <source>
        <dbReference type="SAM" id="SignalP"/>
    </source>
</evidence>
<evidence type="ECO:0000313" key="4">
    <source>
        <dbReference type="EMBL" id="CAJ2501357.1"/>
    </source>
</evidence>
<feature type="signal peptide" evidence="2">
    <location>
        <begin position="1"/>
        <end position="26"/>
    </location>
</feature>
<feature type="region of interest" description="Disordered" evidence="1">
    <location>
        <begin position="326"/>
        <end position="354"/>
    </location>
</feature>
<gene>
    <name evidence="4" type="ORF">KHLLAP_LOCUS1825</name>
</gene>
<organism evidence="4 5">
    <name type="scientific">Anthostomella pinea</name>
    <dbReference type="NCBI Taxonomy" id="933095"/>
    <lineage>
        <taxon>Eukaryota</taxon>
        <taxon>Fungi</taxon>
        <taxon>Dikarya</taxon>
        <taxon>Ascomycota</taxon>
        <taxon>Pezizomycotina</taxon>
        <taxon>Sordariomycetes</taxon>
        <taxon>Xylariomycetidae</taxon>
        <taxon>Xylariales</taxon>
        <taxon>Xylariaceae</taxon>
        <taxon>Anthostomella</taxon>
    </lineage>
</organism>
<dbReference type="EMBL" id="CAUWAG010000003">
    <property type="protein sequence ID" value="CAJ2501357.1"/>
    <property type="molecule type" value="Genomic_DNA"/>
</dbReference>
<dbReference type="GO" id="GO:0005975">
    <property type="term" value="P:carbohydrate metabolic process"/>
    <property type="evidence" value="ECO:0007669"/>
    <property type="project" value="InterPro"/>
</dbReference>
<dbReference type="InterPro" id="IPR000757">
    <property type="entry name" value="Beta-glucanase-like"/>
</dbReference>
<protein>
    <submittedName>
        <fullName evidence="4">Uu.00g042100.m01.CDS01</fullName>
    </submittedName>
</protein>
<keyword evidence="5" id="KW-1185">Reference proteome</keyword>
<comment type="caution">
    <text evidence="4">The sequence shown here is derived from an EMBL/GenBank/DDBJ whole genome shotgun (WGS) entry which is preliminary data.</text>
</comment>
<evidence type="ECO:0000256" key="1">
    <source>
        <dbReference type="SAM" id="MobiDB-lite"/>
    </source>
</evidence>
<dbReference type="PANTHER" id="PTHR38121:SF4">
    <property type="entry name" value="GH16 DOMAIN-CONTAINING PROTEIN-RELATED"/>
    <property type="match status" value="1"/>
</dbReference>
<feature type="region of interest" description="Disordered" evidence="1">
    <location>
        <begin position="381"/>
        <end position="401"/>
    </location>
</feature>
<sequence>MGKTPEYHRLWTILTVLIFSPVSVLAQNYPLVPDSRCNCFRTNTTTSHYFKNHKFFDFRDLSQYARVPAPIVTAEGSAAAPVTNAYFEGPAWTSTWSIQTWNNSAQLGGSDSDGAATGSDASVLMVNSANNIYIQHNDDLNAKSNTYMVLRTVRHDSFQSAAEIDSVSADYQYLSIRMLARTRGAPGAITAMFTYHRADQQSQVQESDLEIRTSDPKSAIHYTNQPSYNASGAVPQATRNVSRPGALDWSQWHYHRMDWAPGSSSWFVDGQLVSSIQFQTPKDLSSVVFNAWSDGGTWSGNMSVNTTAEMQIQWIELVYNNTDTTNTTSPGAPARRGVTGFPAFPGQQLQNKPTNSSSCANVCSIDQTSKVGTPVLISQPQAADIPSSAQAPRSPAAAKVL</sequence>
<evidence type="ECO:0000259" key="3">
    <source>
        <dbReference type="Pfam" id="PF00722"/>
    </source>
</evidence>
<keyword evidence="2" id="KW-0732">Signal</keyword>
<proteinExistence type="predicted"/>